<evidence type="ECO:0000256" key="1">
    <source>
        <dbReference type="SAM" id="MobiDB-lite"/>
    </source>
</evidence>
<dbReference type="Gramene" id="scaffold_500183.1">
    <property type="protein sequence ID" value="scaffold_500183.1"/>
    <property type="gene ID" value="scaffold_500183.1"/>
</dbReference>
<evidence type="ECO:0008006" key="5">
    <source>
        <dbReference type="Google" id="ProtNLM"/>
    </source>
</evidence>
<proteinExistence type="predicted"/>
<dbReference type="EMBL" id="GL348717">
    <property type="protein sequence ID" value="EFH51390.1"/>
    <property type="molecule type" value="Genomic_DNA"/>
</dbReference>
<evidence type="ECO:0000256" key="2">
    <source>
        <dbReference type="SAM" id="SignalP"/>
    </source>
</evidence>
<accession>D7LQ39</accession>
<keyword evidence="4" id="KW-1185">Reference proteome</keyword>
<protein>
    <recommendedName>
        <fullName evidence="5">Transmembrane protein</fullName>
    </recommendedName>
</protein>
<sequence>MKMIVKFSPITMVVTLFFLVFGLAHARYPTLPIVKPPPPPNQNVKISVNQIQVPHLPSPPKYPGHPPHQNTKVSVNQFPGVFPIPHYPEPPKHPGHPPHQNAKISLN</sequence>
<reference evidence="4" key="1">
    <citation type="journal article" date="2011" name="Nat. Genet.">
        <title>The Arabidopsis lyrata genome sequence and the basis of rapid genome size change.</title>
        <authorList>
            <person name="Hu T.T."/>
            <person name="Pattyn P."/>
            <person name="Bakker E.G."/>
            <person name="Cao J."/>
            <person name="Cheng J.-F."/>
            <person name="Clark R.M."/>
            <person name="Fahlgren N."/>
            <person name="Fawcett J.A."/>
            <person name="Grimwood J."/>
            <person name="Gundlach H."/>
            <person name="Haberer G."/>
            <person name="Hollister J.D."/>
            <person name="Ossowski S."/>
            <person name="Ottilar R.P."/>
            <person name="Salamov A.A."/>
            <person name="Schneeberger K."/>
            <person name="Spannagl M."/>
            <person name="Wang X."/>
            <person name="Yang L."/>
            <person name="Nasrallah M.E."/>
            <person name="Bergelson J."/>
            <person name="Carrington J.C."/>
            <person name="Gaut B.S."/>
            <person name="Schmutz J."/>
            <person name="Mayer K.F.X."/>
            <person name="Van de Peer Y."/>
            <person name="Grigoriev I.V."/>
            <person name="Nordborg M."/>
            <person name="Weigel D."/>
            <person name="Guo Y.-L."/>
        </authorList>
    </citation>
    <scope>NUCLEOTIDE SEQUENCE [LARGE SCALE GENOMIC DNA]</scope>
    <source>
        <strain evidence="4">cv. MN47</strain>
    </source>
</reference>
<keyword evidence="2" id="KW-0732">Signal</keyword>
<evidence type="ECO:0000313" key="3">
    <source>
        <dbReference type="EMBL" id="EFH51390.1"/>
    </source>
</evidence>
<feature type="region of interest" description="Disordered" evidence="1">
    <location>
        <begin position="55"/>
        <end position="107"/>
    </location>
</feature>
<name>D7LQ39_ARALL</name>
<dbReference type="AlphaFoldDB" id="D7LQ39"/>
<organism evidence="4">
    <name type="scientific">Arabidopsis lyrata subsp. lyrata</name>
    <name type="common">Lyre-leaved rock-cress</name>
    <dbReference type="NCBI Taxonomy" id="81972"/>
    <lineage>
        <taxon>Eukaryota</taxon>
        <taxon>Viridiplantae</taxon>
        <taxon>Streptophyta</taxon>
        <taxon>Embryophyta</taxon>
        <taxon>Tracheophyta</taxon>
        <taxon>Spermatophyta</taxon>
        <taxon>Magnoliopsida</taxon>
        <taxon>eudicotyledons</taxon>
        <taxon>Gunneridae</taxon>
        <taxon>Pentapetalae</taxon>
        <taxon>rosids</taxon>
        <taxon>malvids</taxon>
        <taxon>Brassicales</taxon>
        <taxon>Brassicaceae</taxon>
        <taxon>Camelineae</taxon>
        <taxon>Arabidopsis</taxon>
    </lineage>
</organism>
<evidence type="ECO:0000313" key="4">
    <source>
        <dbReference type="Proteomes" id="UP000008694"/>
    </source>
</evidence>
<dbReference type="Proteomes" id="UP000008694">
    <property type="component" value="Unassembled WGS sequence"/>
</dbReference>
<feature type="signal peptide" evidence="2">
    <location>
        <begin position="1"/>
        <end position="26"/>
    </location>
</feature>
<dbReference type="HOGENOM" id="CLU_2213539_0_0_1"/>
<feature type="chain" id="PRO_5003102188" description="Transmembrane protein" evidence="2">
    <location>
        <begin position="27"/>
        <end position="107"/>
    </location>
</feature>
<feature type="compositionally biased region" description="Pro residues" evidence="1">
    <location>
        <begin position="56"/>
        <end position="66"/>
    </location>
</feature>
<gene>
    <name evidence="3" type="ORF">ARALYDRAFT_904479</name>
</gene>